<dbReference type="Gramene" id="mRNA:HanXRQr2_Chr17g0788871">
    <property type="protein sequence ID" value="CDS:HanXRQr2_Chr17g0788871.1"/>
    <property type="gene ID" value="HanXRQr2_Chr17g0788871"/>
</dbReference>
<dbReference type="EMBL" id="MNCJ02000332">
    <property type="protein sequence ID" value="KAF5754228.1"/>
    <property type="molecule type" value="Genomic_DNA"/>
</dbReference>
<evidence type="ECO:0000313" key="3">
    <source>
        <dbReference type="Proteomes" id="UP000215914"/>
    </source>
</evidence>
<organism evidence="2 3">
    <name type="scientific">Helianthus annuus</name>
    <name type="common">Common sunflower</name>
    <dbReference type="NCBI Taxonomy" id="4232"/>
    <lineage>
        <taxon>Eukaryota</taxon>
        <taxon>Viridiplantae</taxon>
        <taxon>Streptophyta</taxon>
        <taxon>Embryophyta</taxon>
        <taxon>Tracheophyta</taxon>
        <taxon>Spermatophyta</taxon>
        <taxon>Magnoliopsida</taxon>
        <taxon>eudicotyledons</taxon>
        <taxon>Gunneridae</taxon>
        <taxon>Pentapetalae</taxon>
        <taxon>asterids</taxon>
        <taxon>campanulids</taxon>
        <taxon>Asterales</taxon>
        <taxon>Asteraceae</taxon>
        <taxon>Asteroideae</taxon>
        <taxon>Heliantheae alliance</taxon>
        <taxon>Heliantheae</taxon>
        <taxon>Helianthus</taxon>
    </lineage>
</organism>
<dbReference type="PANTHER" id="PTHR35307">
    <property type="entry name" value="PROTEIN, PUTATIVE-RELATED"/>
    <property type="match status" value="1"/>
</dbReference>
<accession>A0A9K3GTH0</accession>
<keyword evidence="1" id="KW-0472">Membrane</keyword>
<dbReference type="AlphaFoldDB" id="A0A9K3GTH0"/>
<name>A0A9K3GTH0_HELAN</name>
<keyword evidence="1" id="KW-0812">Transmembrane</keyword>
<comment type="caution">
    <text evidence="2">The sequence shown here is derived from an EMBL/GenBank/DDBJ whole genome shotgun (WGS) entry which is preliminary data.</text>
</comment>
<feature type="transmembrane region" description="Helical" evidence="1">
    <location>
        <begin position="83"/>
        <end position="101"/>
    </location>
</feature>
<evidence type="ECO:0000313" key="2">
    <source>
        <dbReference type="EMBL" id="KAF5754228.1"/>
    </source>
</evidence>
<evidence type="ECO:0000256" key="1">
    <source>
        <dbReference type="SAM" id="Phobius"/>
    </source>
</evidence>
<dbReference type="Proteomes" id="UP000215914">
    <property type="component" value="Unassembled WGS sequence"/>
</dbReference>
<gene>
    <name evidence="2" type="ORF">HanXRQr2_Chr17g0788871</name>
</gene>
<reference evidence="2" key="1">
    <citation type="journal article" date="2017" name="Nature">
        <title>The sunflower genome provides insights into oil metabolism, flowering and Asterid evolution.</title>
        <authorList>
            <person name="Badouin H."/>
            <person name="Gouzy J."/>
            <person name="Grassa C.J."/>
            <person name="Murat F."/>
            <person name="Staton S.E."/>
            <person name="Cottret L."/>
            <person name="Lelandais-Briere C."/>
            <person name="Owens G.L."/>
            <person name="Carrere S."/>
            <person name="Mayjonade B."/>
            <person name="Legrand L."/>
            <person name="Gill N."/>
            <person name="Kane N.C."/>
            <person name="Bowers J.E."/>
            <person name="Hubner S."/>
            <person name="Bellec A."/>
            <person name="Berard A."/>
            <person name="Berges H."/>
            <person name="Blanchet N."/>
            <person name="Boniface M.C."/>
            <person name="Brunel D."/>
            <person name="Catrice O."/>
            <person name="Chaidir N."/>
            <person name="Claudel C."/>
            <person name="Donnadieu C."/>
            <person name="Faraut T."/>
            <person name="Fievet G."/>
            <person name="Helmstetter N."/>
            <person name="King M."/>
            <person name="Knapp S.J."/>
            <person name="Lai Z."/>
            <person name="Le Paslier M.C."/>
            <person name="Lippi Y."/>
            <person name="Lorenzon L."/>
            <person name="Mandel J.R."/>
            <person name="Marage G."/>
            <person name="Marchand G."/>
            <person name="Marquand E."/>
            <person name="Bret-Mestries E."/>
            <person name="Morien E."/>
            <person name="Nambeesan S."/>
            <person name="Nguyen T."/>
            <person name="Pegot-Espagnet P."/>
            <person name="Pouilly N."/>
            <person name="Raftis F."/>
            <person name="Sallet E."/>
            <person name="Schiex T."/>
            <person name="Thomas J."/>
            <person name="Vandecasteele C."/>
            <person name="Vares D."/>
            <person name="Vear F."/>
            <person name="Vautrin S."/>
            <person name="Crespi M."/>
            <person name="Mangin B."/>
            <person name="Burke J.M."/>
            <person name="Salse J."/>
            <person name="Munos S."/>
            <person name="Vincourt P."/>
            <person name="Rieseberg L.H."/>
            <person name="Langlade N.B."/>
        </authorList>
    </citation>
    <scope>NUCLEOTIDE SEQUENCE</scope>
    <source>
        <tissue evidence="2">Leaves</tissue>
    </source>
</reference>
<keyword evidence="1" id="KW-1133">Transmembrane helix</keyword>
<proteinExistence type="predicted"/>
<sequence length="117" mass="13344">MKKSYKNCLGTVSAWDRLCSTDEKFSKYLSSCVLSQLLYSCEMEGDAENSYSFGKSMVWIGIYIANMLYGFQYKTLWFPCKYFSLNAPYIAVIVITMKLPVDLSSAMPSYVEQVAKL</sequence>
<reference evidence="2" key="2">
    <citation type="submission" date="2020-06" db="EMBL/GenBank/DDBJ databases">
        <title>Helianthus annuus Genome sequencing and assembly Release 2.</title>
        <authorList>
            <person name="Gouzy J."/>
            <person name="Langlade N."/>
            <person name="Munos S."/>
        </authorList>
    </citation>
    <scope>NUCLEOTIDE SEQUENCE</scope>
    <source>
        <tissue evidence="2">Leaves</tissue>
    </source>
</reference>
<keyword evidence="3" id="KW-1185">Reference proteome</keyword>
<dbReference type="PANTHER" id="PTHR35307:SF8">
    <property type="entry name" value="GUSTATORY RECEPTOR"/>
    <property type="match status" value="1"/>
</dbReference>
<protein>
    <submittedName>
        <fullName evidence="2">Uncharacterized protein</fullName>
    </submittedName>
</protein>